<reference evidence="1" key="1">
    <citation type="submission" date="2023-08" db="EMBL/GenBank/DDBJ databases">
        <title>A de novo genome assembly of Solanum verrucosum Schlechtendal, a Mexican diploid species geographically isolated from the other diploid A-genome species in potato relatives.</title>
        <authorList>
            <person name="Hosaka K."/>
        </authorList>
    </citation>
    <scope>NUCLEOTIDE SEQUENCE</scope>
    <source>
        <tissue evidence="1">Young leaves</tissue>
    </source>
</reference>
<sequence length="123" mass="14138">MFEVLRIVDIDHVELVALQLKGVARISYDQWKKSKVEEAPLVSWIVFESSFLGCFFPRELREAKMVADMRSRMSLSMSGLSRFSSKEGKSAMLIRDMHIAAILIHVPHDGDEFRKKRAKTTSH</sequence>
<organism evidence="1 2">
    <name type="scientific">Solanum verrucosum</name>
    <dbReference type="NCBI Taxonomy" id="315347"/>
    <lineage>
        <taxon>Eukaryota</taxon>
        <taxon>Viridiplantae</taxon>
        <taxon>Streptophyta</taxon>
        <taxon>Embryophyta</taxon>
        <taxon>Tracheophyta</taxon>
        <taxon>Spermatophyta</taxon>
        <taxon>Magnoliopsida</taxon>
        <taxon>eudicotyledons</taxon>
        <taxon>Gunneridae</taxon>
        <taxon>Pentapetalae</taxon>
        <taxon>asterids</taxon>
        <taxon>lamiids</taxon>
        <taxon>Solanales</taxon>
        <taxon>Solanaceae</taxon>
        <taxon>Solanoideae</taxon>
        <taxon>Solaneae</taxon>
        <taxon>Solanum</taxon>
    </lineage>
</organism>
<proteinExistence type="predicted"/>
<dbReference type="AlphaFoldDB" id="A0AAF0V871"/>
<evidence type="ECO:0000313" key="1">
    <source>
        <dbReference type="EMBL" id="WMV58453.1"/>
    </source>
</evidence>
<evidence type="ECO:0000313" key="2">
    <source>
        <dbReference type="Proteomes" id="UP001234989"/>
    </source>
</evidence>
<gene>
    <name evidence="1" type="ORF">MTR67_051838</name>
</gene>
<protein>
    <submittedName>
        <fullName evidence="1">Uncharacterized protein</fullName>
    </submittedName>
</protein>
<dbReference type="EMBL" id="CP133623">
    <property type="protein sequence ID" value="WMV58453.1"/>
    <property type="molecule type" value="Genomic_DNA"/>
</dbReference>
<dbReference type="Proteomes" id="UP001234989">
    <property type="component" value="Chromosome 12"/>
</dbReference>
<keyword evidence="2" id="KW-1185">Reference proteome</keyword>
<name>A0AAF0V871_SOLVR</name>
<accession>A0AAF0V871</accession>